<sequence>MAHDQLFIWLTERNTPDEPLPRATSRLEGGHNQPIKDLFRNHRGMSESHATVAISWLLYMRTENAQHPWKLVTPDHWATTQKPRIVSTTDDTGTPALFDTHFSWEDGNGIQHGWAGRSH</sequence>
<keyword evidence="2" id="KW-1185">Reference proteome</keyword>
<proteinExistence type="predicted"/>
<dbReference type="AlphaFoldDB" id="A0A1B7M1J7"/>
<dbReference type="Proteomes" id="UP000078292">
    <property type="component" value="Unassembled WGS sequence"/>
</dbReference>
<evidence type="ECO:0000313" key="2">
    <source>
        <dbReference type="Proteomes" id="UP000078292"/>
    </source>
</evidence>
<dbReference type="OrthoDB" id="9793302at2"/>
<organism evidence="1 2">
    <name type="scientific">Enteractinococcus helveticum</name>
    <dbReference type="NCBI Taxonomy" id="1837282"/>
    <lineage>
        <taxon>Bacteria</taxon>
        <taxon>Bacillati</taxon>
        <taxon>Actinomycetota</taxon>
        <taxon>Actinomycetes</taxon>
        <taxon>Micrococcales</taxon>
        <taxon>Micrococcaceae</taxon>
    </lineage>
</organism>
<comment type="caution">
    <text evidence="1">The sequence shown here is derived from an EMBL/GenBank/DDBJ whole genome shotgun (WGS) entry which is preliminary data.</text>
</comment>
<dbReference type="EMBL" id="LXEY01000011">
    <property type="protein sequence ID" value="OAV62473.1"/>
    <property type="molecule type" value="Genomic_DNA"/>
</dbReference>
<name>A0A1B7M1J7_9MICC</name>
<evidence type="ECO:0000313" key="1">
    <source>
        <dbReference type="EMBL" id="OAV62473.1"/>
    </source>
</evidence>
<gene>
    <name evidence="1" type="ORF">A6F49_05855</name>
</gene>
<reference evidence="1 2" key="1">
    <citation type="submission" date="2016-04" db="EMBL/GenBank/DDBJ databases">
        <title>First whole genome shotgun sequence of the bacterium Enteractinococcus sp. strain UASWS1574.</title>
        <authorList>
            <person name="Crovadore J."/>
            <person name="Chablais R."/>
            <person name="Lefort F."/>
        </authorList>
    </citation>
    <scope>NUCLEOTIDE SEQUENCE [LARGE SCALE GENOMIC DNA]</scope>
    <source>
        <strain evidence="1 2">UASWS1574</strain>
    </source>
</reference>
<accession>A0A1B7M1J7</accession>
<protein>
    <submittedName>
        <fullName evidence="1">Uncharacterized protein</fullName>
    </submittedName>
</protein>
<dbReference type="RefSeq" id="WP_052504689.1">
    <property type="nucleotide sequence ID" value="NZ_LXEY01000011.1"/>
</dbReference>